<dbReference type="Proteomes" id="UP000441336">
    <property type="component" value="Unassembled WGS sequence"/>
</dbReference>
<proteinExistence type="predicted"/>
<evidence type="ECO:0008006" key="3">
    <source>
        <dbReference type="Google" id="ProtNLM"/>
    </source>
</evidence>
<protein>
    <recommendedName>
        <fullName evidence="3">AAA family ATPase</fullName>
    </recommendedName>
</protein>
<accession>A0A7K1TDG2</accession>
<organism evidence="1 2">
    <name type="scientific">Hymenobacter ginkgonis</name>
    <dbReference type="NCBI Taxonomy" id="2682976"/>
    <lineage>
        <taxon>Bacteria</taxon>
        <taxon>Pseudomonadati</taxon>
        <taxon>Bacteroidota</taxon>
        <taxon>Cytophagia</taxon>
        <taxon>Cytophagales</taxon>
        <taxon>Hymenobacteraceae</taxon>
        <taxon>Hymenobacter</taxon>
    </lineage>
</organism>
<gene>
    <name evidence="1" type="ORF">GO988_08890</name>
</gene>
<sequence length="398" mass="42629">MTDGLGSFAKVLAGAAESPQQKAASRLASLLALSQQVRVATEQPVTFRPALFWQDDEPVIWPRTVNLIQGQTGVHKSRVAELFGSAVLAPGAMRGDDLGLEFRPAAGEAYRLLYIDTERNTSDQLPYAIQSLKARAGYGFKQHPLDLDYTSLVMLPRAERFPALADYLAHHRAGFEGHLLVILDVLSDCVGDYNDVTASLGLIDLLNVAVNEHDATFLAVIHENPGSTSKARGHLGTEASNKASTVLQVSFVKEGGKQTDLIQLLYLKRRYAAPGLTFFAMFDEATRGLVQADIDLADVQAMTKPSGAPRKASPATVLALLPHLLADKPLPAGELATALAIRLSIGSRTAKTYLAELVVPGAGYIKDNAGRLCQLSKVKAPSGPAVLYTLEPVTNTPP</sequence>
<comment type="caution">
    <text evidence="1">The sequence shown here is derived from an EMBL/GenBank/DDBJ whole genome shotgun (WGS) entry which is preliminary data.</text>
</comment>
<dbReference type="RefSeq" id="WP_157564331.1">
    <property type="nucleotide sequence ID" value="NZ_WQKZ01000002.1"/>
</dbReference>
<dbReference type="EMBL" id="WQKZ01000002">
    <property type="protein sequence ID" value="MVN76439.1"/>
    <property type="molecule type" value="Genomic_DNA"/>
</dbReference>
<evidence type="ECO:0000313" key="1">
    <source>
        <dbReference type="EMBL" id="MVN76439.1"/>
    </source>
</evidence>
<evidence type="ECO:0000313" key="2">
    <source>
        <dbReference type="Proteomes" id="UP000441336"/>
    </source>
</evidence>
<reference evidence="1 2" key="1">
    <citation type="submission" date="2019-12" db="EMBL/GenBank/DDBJ databases">
        <title>Hymenobacter sp. HMF4947 Genome sequencing and assembly.</title>
        <authorList>
            <person name="Kang H."/>
            <person name="Cha I."/>
            <person name="Kim H."/>
            <person name="Joh K."/>
        </authorList>
    </citation>
    <scope>NUCLEOTIDE SEQUENCE [LARGE SCALE GENOMIC DNA]</scope>
    <source>
        <strain evidence="1 2">HMF4947</strain>
    </source>
</reference>
<keyword evidence="2" id="KW-1185">Reference proteome</keyword>
<dbReference type="Gene3D" id="3.40.50.300">
    <property type="entry name" value="P-loop containing nucleotide triphosphate hydrolases"/>
    <property type="match status" value="1"/>
</dbReference>
<dbReference type="AlphaFoldDB" id="A0A7K1TDG2"/>
<dbReference type="InterPro" id="IPR027417">
    <property type="entry name" value="P-loop_NTPase"/>
</dbReference>
<name>A0A7K1TDG2_9BACT</name>